<dbReference type="RefSeq" id="WP_239641605.1">
    <property type="nucleotide sequence ID" value="NZ_BAND01000033.1"/>
</dbReference>
<evidence type="ECO:0000256" key="6">
    <source>
        <dbReference type="ARBA" id="ARBA00022525"/>
    </source>
</evidence>
<dbReference type="GO" id="GO:0032049">
    <property type="term" value="P:cardiolipin biosynthetic process"/>
    <property type="evidence" value="ECO:0007669"/>
    <property type="project" value="UniProtKB-UniRule"/>
</dbReference>
<accession>A0A023D4F6</accession>
<dbReference type="PANTHER" id="PTHR21248:SF22">
    <property type="entry name" value="PHOSPHOLIPASE D"/>
    <property type="match status" value="1"/>
</dbReference>
<keyword evidence="19" id="KW-1185">Reference proteome</keyword>
<evidence type="ECO:0000256" key="5">
    <source>
        <dbReference type="ARBA" id="ARBA00022516"/>
    </source>
</evidence>
<dbReference type="SMART" id="SM00155">
    <property type="entry name" value="PLDc"/>
    <property type="match status" value="2"/>
</dbReference>
<keyword evidence="8 16" id="KW-0812">Transmembrane</keyword>
<dbReference type="InterPro" id="IPR025202">
    <property type="entry name" value="PLD-like_dom"/>
</dbReference>
<dbReference type="EMBL" id="BAND01000033">
    <property type="protein sequence ID" value="GAJ28666.1"/>
    <property type="molecule type" value="Genomic_DNA"/>
</dbReference>
<keyword evidence="4" id="KW-1003">Cell membrane</keyword>
<reference evidence="19" key="1">
    <citation type="journal article" date="2014" name="FEMS Microbiol. Lett.">
        <title>Draft Genomic DNA Sequence of the Facultatively Methylotrophic Bacterium Acidomonas methanolica type strain MB58.</title>
        <authorList>
            <person name="Higashiura N."/>
            <person name="Hadano H."/>
            <person name="Hirakawa H."/>
            <person name="Matsutani M."/>
            <person name="Takabe S."/>
            <person name="Matsushita K."/>
            <person name="Azuma Y."/>
        </authorList>
    </citation>
    <scope>NUCLEOTIDE SEQUENCE [LARGE SCALE GENOMIC DNA]</scope>
    <source>
        <strain evidence="19">MB58</strain>
    </source>
</reference>
<keyword evidence="12 16" id="KW-0472">Membrane</keyword>
<proteinExistence type="predicted"/>
<evidence type="ECO:0000256" key="14">
    <source>
        <dbReference type="ARBA" id="ARBA00023264"/>
    </source>
</evidence>
<keyword evidence="6" id="KW-0964">Secreted</keyword>
<feature type="domain" description="PLD phosphodiesterase" evidence="17">
    <location>
        <begin position="400"/>
        <end position="427"/>
    </location>
</feature>
<feature type="domain" description="PLD phosphodiesterase" evidence="17">
    <location>
        <begin position="224"/>
        <end position="251"/>
    </location>
</feature>
<dbReference type="NCBIfam" id="TIGR04265">
    <property type="entry name" value="bac_cardiolipin"/>
    <property type="match status" value="1"/>
</dbReference>
<dbReference type="Proteomes" id="UP000019760">
    <property type="component" value="Unassembled WGS sequence"/>
</dbReference>
<evidence type="ECO:0000256" key="9">
    <source>
        <dbReference type="ARBA" id="ARBA00022737"/>
    </source>
</evidence>
<keyword evidence="7" id="KW-0808">Transferase</keyword>
<evidence type="ECO:0000313" key="19">
    <source>
        <dbReference type="Proteomes" id="UP000019760"/>
    </source>
</evidence>
<dbReference type="GO" id="GO:0008808">
    <property type="term" value="F:cardiolipin synthase activity"/>
    <property type="evidence" value="ECO:0007669"/>
    <property type="project" value="UniProtKB-UniRule"/>
</dbReference>
<evidence type="ECO:0000256" key="10">
    <source>
        <dbReference type="ARBA" id="ARBA00022989"/>
    </source>
</evidence>
<dbReference type="InterPro" id="IPR022924">
    <property type="entry name" value="Cardiolipin_synthase"/>
</dbReference>
<dbReference type="CDD" id="cd09152">
    <property type="entry name" value="PLDc_EcCLS_like_1"/>
    <property type="match status" value="1"/>
</dbReference>
<dbReference type="Pfam" id="PF13396">
    <property type="entry name" value="PLDc_N"/>
    <property type="match status" value="1"/>
</dbReference>
<keyword evidence="11" id="KW-0443">Lipid metabolism</keyword>
<keyword evidence="13" id="KW-0594">Phospholipid biosynthesis</keyword>
<dbReference type="PROSITE" id="PS50035">
    <property type="entry name" value="PLD"/>
    <property type="match status" value="2"/>
</dbReference>
<evidence type="ECO:0000256" key="15">
    <source>
        <dbReference type="NCBIfam" id="TIGR04265"/>
    </source>
</evidence>
<protein>
    <recommendedName>
        <fullName evidence="15">Cardiolipin synthase</fullName>
        <ecNumber evidence="15">2.7.8.-</ecNumber>
    </recommendedName>
</protein>
<dbReference type="GO" id="GO:0005886">
    <property type="term" value="C:plasma membrane"/>
    <property type="evidence" value="ECO:0007669"/>
    <property type="project" value="UniProtKB-SubCell"/>
</dbReference>
<evidence type="ECO:0000256" key="8">
    <source>
        <dbReference type="ARBA" id="ARBA00022692"/>
    </source>
</evidence>
<evidence type="ECO:0000256" key="3">
    <source>
        <dbReference type="ARBA" id="ARBA00004651"/>
    </source>
</evidence>
<evidence type="ECO:0000256" key="12">
    <source>
        <dbReference type="ARBA" id="ARBA00023136"/>
    </source>
</evidence>
<dbReference type="InterPro" id="IPR001736">
    <property type="entry name" value="PLipase_D/transphosphatidylase"/>
</dbReference>
<sequence>MTLDWRVASAALGVCLQISFIVRALLRPHRQPASRVAWIAIIAALPFLGCVAYLMLGETNLGRKRVARIQEAMRLLPVPGKATAVGADALVDAEAMFDLPPRLAPLFKVGQSASGYPPMPGNTAELAPDSDTAIARLVEDIDAALEHVHIAFYIWLPDRNGLEVVEAVKRAAARGVTCRIMADDLGSRYLIRTPHWRAMADAGARLVRALPLGSPLLWPLHGRLDMRDHRKIVVIDNHLTWCGSQNCADPAFRIKAKYAPWVDLFARFEGPVVLQNQHLFATDWMAHTEESLVPLLACAHVPERPGFVAQVIGTSAARRYAAMPETFVSLMHAAAEELTITTPYYVPDEAIQFALVATARRGVRVTLTMPRRNDSWIVAGASRSYYRELLNAGVEIREYPLGLLHTKALTVDGRMTLIGSANMDRRSFDLNFENNILLADRDFTAQIRARQQRYMDVSIRITLEEVDAWPRHRVLWNNVLAMIGPVL</sequence>
<dbReference type="AlphaFoldDB" id="A0A023D4F6"/>
<evidence type="ECO:0000256" key="16">
    <source>
        <dbReference type="SAM" id="Phobius"/>
    </source>
</evidence>
<feature type="transmembrane region" description="Helical" evidence="16">
    <location>
        <begin position="6"/>
        <end position="26"/>
    </location>
</feature>
<dbReference type="EC" id="2.7.8.-" evidence="15"/>
<evidence type="ECO:0000256" key="4">
    <source>
        <dbReference type="ARBA" id="ARBA00022475"/>
    </source>
</evidence>
<name>A0A023D4F6_ACIMT</name>
<keyword evidence="14" id="KW-1208">Phospholipid metabolism</keyword>
<dbReference type="SUPFAM" id="SSF56024">
    <property type="entry name" value="Phospholipase D/nuclease"/>
    <property type="match status" value="2"/>
</dbReference>
<dbReference type="GO" id="GO:0005576">
    <property type="term" value="C:extracellular region"/>
    <property type="evidence" value="ECO:0007669"/>
    <property type="project" value="UniProtKB-SubCell"/>
</dbReference>
<evidence type="ECO:0000313" key="18">
    <source>
        <dbReference type="EMBL" id="GAJ28666.1"/>
    </source>
</evidence>
<comment type="function">
    <text evidence="1">Could be a virulence factor.</text>
</comment>
<keyword evidence="5" id="KW-0444">Lipid biosynthesis</keyword>
<dbReference type="Gene3D" id="3.30.870.10">
    <property type="entry name" value="Endonuclease Chain A"/>
    <property type="match status" value="2"/>
</dbReference>
<keyword evidence="10 16" id="KW-1133">Transmembrane helix</keyword>
<dbReference type="CDD" id="cd09158">
    <property type="entry name" value="PLDc_EcCLS_like_2"/>
    <property type="match status" value="1"/>
</dbReference>
<gene>
    <name evidence="18" type="ORF">Amme_033_010</name>
</gene>
<evidence type="ECO:0000256" key="11">
    <source>
        <dbReference type="ARBA" id="ARBA00023098"/>
    </source>
</evidence>
<evidence type="ECO:0000256" key="7">
    <source>
        <dbReference type="ARBA" id="ARBA00022679"/>
    </source>
</evidence>
<evidence type="ECO:0000259" key="17">
    <source>
        <dbReference type="PROSITE" id="PS50035"/>
    </source>
</evidence>
<dbReference type="Pfam" id="PF13091">
    <property type="entry name" value="PLDc_2"/>
    <property type="match status" value="2"/>
</dbReference>
<reference evidence="18 19" key="2">
    <citation type="journal article" date="2014" name="FEMS Microbiol. Lett.">
        <title>Draft genomic DNA sequence of the facultatively methylotrophic bacterium Acidomonas methanolica type strain MB58.</title>
        <authorList>
            <person name="Higashiura N."/>
            <person name="Hadano H."/>
            <person name="Hirakawa H."/>
            <person name="Matsutani M."/>
            <person name="Takabe S."/>
            <person name="Matsushita K."/>
            <person name="Azuma Y."/>
        </authorList>
    </citation>
    <scope>NUCLEOTIDE SEQUENCE [LARGE SCALE GENOMIC DNA]</scope>
    <source>
        <strain evidence="18 19">MB58</strain>
    </source>
</reference>
<evidence type="ECO:0000256" key="2">
    <source>
        <dbReference type="ARBA" id="ARBA00004613"/>
    </source>
</evidence>
<comment type="subcellular location">
    <subcellularLocation>
        <location evidence="3">Cell membrane</location>
        <topology evidence="3">Multi-pass membrane protein</topology>
    </subcellularLocation>
    <subcellularLocation>
        <location evidence="2">Secreted</location>
    </subcellularLocation>
</comment>
<organism evidence="18 19">
    <name type="scientific">Acidomonas methanolica NBRC 104435</name>
    <dbReference type="NCBI Taxonomy" id="1231351"/>
    <lineage>
        <taxon>Bacteria</taxon>
        <taxon>Pseudomonadati</taxon>
        <taxon>Pseudomonadota</taxon>
        <taxon>Alphaproteobacteria</taxon>
        <taxon>Acetobacterales</taxon>
        <taxon>Acetobacteraceae</taxon>
        <taxon>Acidomonas</taxon>
    </lineage>
</organism>
<comment type="caution">
    <text evidence="18">The sequence shown here is derived from an EMBL/GenBank/DDBJ whole genome shotgun (WGS) entry which is preliminary data.</text>
</comment>
<dbReference type="InterPro" id="IPR027379">
    <property type="entry name" value="CLS_N"/>
</dbReference>
<dbReference type="PANTHER" id="PTHR21248">
    <property type="entry name" value="CARDIOLIPIN SYNTHASE"/>
    <property type="match status" value="1"/>
</dbReference>
<feature type="transmembrane region" description="Helical" evidence="16">
    <location>
        <begin position="38"/>
        <end position="56"/>
    </location>
</feature>
<evidence type="ECO:0000256" key="13">
    <source>
        <dbReference type="ARBA" id="ARBA00023209"/>
    </source>
</evidence>
<keyword evidence="9" id="KW-0677">Repeat</keyword>
<evidence type="ECO:0000256" key="1">
    <source>
        <dbReference type="ARBA" id="ARBA00003145"/>
    </source>
</evidence>